<dbReference type="RefSeq" id="WP_044086528.1">
    <property type="nucleotide sequence ID" value="NZ_ATLK01000001.1"/>
</dbReference>
<dbReference type="SUPFAM" id="SSF50249">
    <property type="entry name" value="Nucleic acid-binding proteins"/>
    <property type="match status" value="1"/>
</dbReference>
<dbReference type="STRING" id="1341695.BBOMB_0343"/>
<evidence type="ECO:0000313" key="11">
    <source>
        <dbReference type="Proteomes" id="UP000028730"/>
    </source>
</evidence>
<reference evidence="10 11" key="1">
    <citation type="journal article" date="2014" name="Appl. Environ. Microbiol.">
        <title>Genomic encyclopedia of type strains of the genus Bifidobacterium.</title>
        <authorList>
            <person name="Milani C."/>
            <person name="Lugli G.A."/>
            <person name="Duranti S."/>
            <person name="Turroni F."/>
            <person name="Bottacini F."/>
            <person name="Mangifesta M."/>
            <person name="Sanchez B."/>
            <person name="Viappiani A."/>
            <person name="Mancabelli L."/>
            <person name="Taminiau B."/>
            <person name="Delcenserie V."/>
            <person name="Barrangou R."/>
            <person name="Margolles A."/>
            <person name="van Sinderen D."/>
            <person name="Ventura M."/>
        </authorList>
    </citation>
    <scope>NUCLEOTIDE SEQUENCE [LARGE SCALE GENOMIC DNA]</scope>
    <source>
        <strain evidence="10 11">DSM 19703</strain>
    </source>
</reference>
<dbReference type="HAMAP" id="MF_00201">
    <property type="entry name" value="RecO"/>
    <property type="match status" value="1"/>
</dbReference>
<dbReference type="EMBL" id="ATLK01000001">
    <property type="protein sequence ID" value="KFF31013.1"/>
    <property type="molecule type" value="Genomic_DNA"/>
</dbReference>
<dbReference type="PANTHER" id="PTHR33991">
    <property type="entry name" value="DNA REPAIR PROTEIN RECO"/>
    <property type="match status" value="1"/>
</dbReference>
<dbReference type="eggNOG" id="COG1381">
    <property type="taxonomic scope" value="Bacteria"/>
</dbReference>
<comment type="similarity">
    <text evidence="2 8">Belongs to the RecO family.</text>
</comment>
<protein>
    <recommendedName>
        <fullName evidence="3 8">DNA repair protein RecO</fullName>
    </recommendedName>
    <alternativeName>
        <fullName evidence="7 8">Recombination protein O</fullName>
    </alternativeName>
</protein>
<dbReference type="Gene3D" id="1.20.1440.120">
    <property type="entry name" value="Recombination protein O, C-terminal domain"/>
    <property type="match status" value="1"/>
</dbReference>
<dbReference type="AlphaFoldDB" id="A0A080N255"/>
<dbReference type="Proteomes" id="UP000028730">
    <property type="component" value="Unassembled WGS sequence"/>
</dbReference>
<dbReference type="GO" id="GO:0006302">
    <property type="term" value="P:double-strand break repair"/>
    <property type="evidence" value="ECO:0007669"/>
    <property type="project" value="TreeGrafter"/>
</dbReference>
<evidence type="ECO:0000313" key="10">
    <source>
        <dbReference type="EMBL" id="KFF31013.1"/>
    </source>
</evidence>
<dbReference type="InterPro" id="IPR042242">
    <property type="entry name" value="RecO_C"/>
</dbReference>
<dbReference type="InterPro" id="IPR022572">
    <property type="entry name" value="DNA_rep/recomb_RecO_N"/>
</dbReference>
<name>A0A080N255_9BIFI</name>
<keyword evidence="4 8" id="KW-0227">DNA damage</keyword>
<evidence type="ECO:0000256" key="6">
    <source>
        <dbReference type="ARBA" id="ARBA00023204"/>
    </source>
</evidence>
<evidence type="ECO:0000259" key="9">
    <source>
        <dbReference type="Pfam" id="PF11967"/>
    </source>
</evidence>
<feature type="domain" description="DNA replication/recombination mediator RecO N-terminal" evidence="9">
    <location>
        <begin position="1"/>
        <end position="79"/>
    </location>
</feature>
<dbReference type="Pfam" id="PF02565">
    <property type="entry name" value="RecO_C"/>
    <property type="match status" value="1"/>
</dbReference>
<evidence type="ECO:0000256" key="3">
    <source>
        <dbReference type="ARBA" id="ARBA00021310"/>
    </source>
</evidence>
<gene>
    <name evidence="8" type="primary">recO</name>
    <name evidence="10" type="ORF">BBOMB_0343</name>
</gene>
<keyword evidence="6 8" id="KW-0234">DNA repair</keyword>
<evidence type="ECO:0000256" key="5">
    <source>
        <dbReference type="ARBA" id="ARBA00023172"/>
    </source>
</evidence>
<keyword evidence="11" id="KW-1185">Reference proteome</keyword>
<evidence type="ECO:0000256" key="7">
    <source>
        <dbReference type="ARBA" id="ARBA00033409"/>
    </source>
</evidence>
<dbReference type="PANTHER" id="PTHR33991:SF1">
    <property type="entry name" value="DNA REPAIR PROTEIN RECO"/>
    <property type="match status" value="1"/>
</dbReference>
<evidence type="ECO:0000256" key="2">
    <source>
        <dbReference type="ARBA" id="ARBA00007452"/>
    </source>
</evidence>
<dbReference type="Pfam" id="PF11967">
    <property type="entry name" value="RecO_N"/>
    <property type="match status" value="1"/>
</dbReference>
<organism evidence="10 11">
    <name type="scientific">Bifidobacterium bombi DSM 19703</name>
    <dbReference type="NCBI Taxonomy" id="1341695"/>
    <lineage>
        <taxon>Bacteria</taxon>
        <taxon>Bacillati</taxon>
        <taxon>Actinomycetota</taxon>
        <taxon>Actinomycetes</taxon>
        <taxon>Bifidobacteriales</taxon>
        <taxon>Bifidobacteriaceae</taxon>
        <taxon>Bifidobacterium</taxon>
    </lineage>
</organism>
<sequence>MALFRDEGIVLRTVKLGEADRIVTLLTRGHGKVRAVAKGVRRVKSRFGSRVEPFMRCNMLIAGGRSLDVISQAALIAPYGGPICADYAAYEAASMMVETIDKLVSTEHEPVGAQYMLLVSALHSLASHKHGAQVIGNSYVMRSLALAGWKPRTDSCVVCMRRDGLDYFSVAAGGVMCVDDHTPDSRYITLDERERLQALIDGDWKVLDGAALPVGTRHLVEEWCEYYLERPIRSMKLQES</sequence>
<evidence type="ECO:0000256" key="1">
    <source>
        <dbReference type="ARBA" id="ARBA00003065"/>
    </source>
</evidence>
<dbReference type="SUPFAM" id="SSF57863">
    <property type="entry name" value="ArfGap/RecO-like zinc finger"/>
    <property type="match status" value="1"/>
</dbReference>
<dbReference type="InterPro" id="IPR037278">
    <property type="entry name" value="ARFGAP/RecO"/>
</dbReference>
<evidence type="ECO:0000256" key="8">
    <source>
        <dbReference type="HAMAP-Rule" id="MF_00201"/>
    </source>
</evidence>
<dbReference type="NCBIfam" id="TIGR00613">
    <property type="entry name" value="reco"/>
    <property type="match status" value="1"/>
</dbReference>
<dbReference type="GO" id="GO:0043590">
    <property type="term" value="C:bacterial nucleoid"/>
    <property type="evidence" value="ECO:0007669"/>
    <property type="project" value="TreeGrafter"/>
</dbReference>
<keyword evidence="5 8" id="KW-0233">DNA recombination</keyword>
<accession>A0A080N255</accession>
<dbReference type="OrthoDB" id="9812244at2"/>
<dbReference type="GO" id="GO:0006310">
    <property type="term" value="P:DNA recombination"/>
    <property type="evidence" value="ECO:0007669"/>
    <property type="project" value="UniProtKB-UniRule"/>
</dbReference>
<dbReference type="Gene3D" id="2.40.50.140">
    <property type="entry name" value="Nucleic acid-binding proteins"/>
    <property type="match status" value="1"/>
</dbReference>
<dbReference type="InterPro" id="IPR003717">
    <property type="entry name" value="RecO"/>
</dbReference>
<comment type="caution">
    <text evidence="10">The sequence shown here is derived from an EMBL/GenBank/DDBJ whole genome shotgun (WGS) entry which is preliminary data.</text>
</comment>
<comment type="function">
    <text evidence="1 8">Involved in DNA repair and RecF pathway recombination.</text>
</comment>
<evidence type="ECO:0000256" key="4">
    <source>
        <dbReference type="ARBA" id="ARBA00022763"/>
    </source>
</evidence>
<dbReference type="InterPro" id="IPR012340">
    <property type="entry name" value="NA-bd_OB-fold"/>
</dbReference>
<proteinExistence type="inferred from homology"/>